<proteinExistence type="predicted"/>
<feature type="region of interest" description="Disordered" evidence="1">
    <location>
        <begin position="1"/>
        <end position="30"/>
    </location>
</feature>
<reference evidence="3" key="1">
    <citation type="submission" date="2013-09" db="EMBL/GenBank/DDBJ databases">
        <title>Corchorus olitorius genome sequencing.</title>
        <authorList>
            <person name="Alam M."/>
            <person name="Haque M.S."/>
            <person name="Islam M.S."/>
            <person name="Emdad E.M."/>
            <person name="Islam M.M."/>
            <person name="Ahmed B."/>
            <person name="Halim A."/>
            <person name="Hossen Q.M.M."/>
            <person name="Hossain M.Z."/>
            <person name="Ahmed R."/>
            <person name="Khan M.M."/>
            <person name="Islam R."/>
            <person name="Rashid M.M."/>
            <person name="Khan S.A."/>
            <person name="Rahman M.S."/>
            <person name="Alam M."/>
            <person name="Yahiya A.S."/>
            <person name="Khan M.S."/>
            <person name="Azam M.S."/>
            <person name="Haque T."/>
            <person name="Lashkar M.Z.H."/>
            <person name="Akhand A.I."/>
            <person name="Morshed G."/>
            <person name="Roy S."/>
            <person name="Uddin K.S."/>
            <person name="Rabeya T."/>
            <person name="Hossain A.S."/>
            <person name="Chowdhury A."/>
            <person name="Snigdha A.R."/>
            <person name="Mortoza M.S."/>
            <person name="Matin S.A."/>
            <person name="Hoque S.M.E."/>
            <person name="Islam M.K."/>
            <person name="Roy D.K."/>
            <person name="Haider R."/>
            <person name="Moosa M.M."/>
            <person name="Elias S.M."/>
            <person name="Hasan A.M."/>
            <person name="Jahan S."/>
            <person name="Shafiuddin M."/>
            <person name="Mahmood N."/>
            <person name="Shommy N.S."/>
        </authorList>
    </citation>
    <scope>NUCLEOTIDE SEQUENCE [LARGE SCALE GENOMIC DNA]</scope>
    <source>
        <strain evidence="3">cv. O-4</strain>
    </source>
</reference>
<accession>A0A1R3HAF8</accession>
<sequence>MERPNGDKLDESGSHIVQEKEKDHVDNTKIPRSATVAAAEHGFLKKNSEVFSWFLQIPEEDMDWIERSAVRPLGGCSFLLTFENKEVLEFYIKEHEAWFSTWFTSIQPCNGNTCSNEKMVFSIRMKA</sequence>
<name>A0A1R3HAF8_9ROSI</name>
<protein>
    <submittedName>
        <fullName evidence="2">Protein SDA1-like protein</fullName>
    </submittedName>
</protein>
<dbReference type="EMBL" id="AWUE01020628">
    <property type="protein sequence ID" value="OMO67344.1"/>
    <property type="molecule type" value="Genomic_DNA"/>
</dbReference>
<organism evidence="2 3">
    <name type="scientific">Corchorus olitorius</name>
    <dbReference type="NCBI Taxonomy" id="93759"/>
    <lineage>
        <taxon>Eukaryota</taxon>
        <taxon>Viridiplantae</taxon>
        <taxon>Streptophyta</taxon>
        <taxon>Embryophyta</taxon>
        <taxon>Tracheophyta</taxon>
        <taxon>Spermatophyta</taxon>
        <taxon>Magnoliopsida</taxon>
        <taxon>eudicotyledons</taxon>
        <taxon>Gunneridae</taxon>
        <taxon>Pentapetalae</taxon>
        <taxon>rosids</taxon>
        <taxon>malvids</taxon>
        <taxon>Malvales</taxon>
        <taxon>Malvaceae</taxon>
        <taxon>Grewioideae</taxon>
        <taxon>Apeibeae</taxon>
        <taxon>Corchorus</taxon>
    </lineage>
</organism>
<keyword evidence="3" id="KW-1185">Reference proteome</keyword>
<feature type="compositionally biased region" description="Basic and acidic residues" evidence="1">
    <location>
        <begin position="1"/>
        <end position="29"/>
    </location>
</feature>
<evidence type="ECO:0000313" key="2">
    <source>
        <dbReference type="EMBL" id="OMO67344.1"/>
    </source>
</evidence>
<gene>
    <name evidence="2" type="ORF">COLO4_30178</name>
</gene>
<evidence type="ECO:0000256" key="1">
    <source>
        <dbReference type="SAM" id="MobiDB-lite"/>
    </source>
</evidence>
<evidence type="ECO:0000313" key="3">
    <source>
        <dbReference type="Proteomes" id="UP000187203"/>
    </source>
</evidence>
<dbReference type="AlphaFoldDB" id="A0A1R3HAF8"/>
<dbReference type="Proteomes" id="UP000187203">
    <property type="component" value="Unassembled WGS sequence"/>
</dbReference>
<comment type="caution">
    <text evidence="2">The sequence shown here is derived from an EMBL/GenBank/DDBJ whole genome shotgun (WGS) entry which is preliminary data.</text>
</comment>